<sequence length="287" mass="33905">MFTFKVKRFPEYRLRFRLKDSEGNLIAELAQVVKAPSLISDPVLLDSTALSEGSKRPSPSYVRGSKGIYYVRSIEDSIPFRLQIISLRPILELNGILNRGDNFIEVNFTELKSGIYKVVLIAGQEKREARLTIFTLPIDFTPTELNQIITILSFIVPQTELDTFNFYKNNPDSLKSYWERFWKRRDPTPETELNEFEEEFWNRVEYADENFSSHLKRGAISDRGICYIVLGPPDEIERHPFDLESPSYEVWYYYYRNYRFVFMDLKGVGDYEIVNPPRHIFYEVLRR</sequence>
<evidence type="ECO:0000313" key="2">
    <source>
        <dbReference type="EMBL" id="HGL18464.1"/>
    </source>
</evidence>
<dbReference type="EMBL" id="DTDJ01000053">
    <property type="protein sequence ID" value="HGL18464.1"/>
    <property type="molecule type" value="Genomic_DNA"/>
</dbReference>
<dbReference type="NCBIfam" id="TIGR04514">
    <property type="entry name" value="GWxTD_dom"/>
    <property type="match status" value="1"/>
</dbReference>
<organism evidence="2">
    <name type="scientific">candidate division WOR-3 bacterium</name>
    <dbReference type="NCBI Taxonomy" id="2052148"/>
    <lineage>
        <taxon>Bacteria</taxon>
        <taxon>Bacteria division WOR-3</taxon>
    </lineage>
</organism>
<accession>A0A7V4E6L0</accession>
<dbReference type="Pfam" id="PF20094">
    <property type="entry name" value="GWxTD_dom"/>
    <property type="match status" value="1"/>
</dbReference>
<protein>
    <submittedName>
        <fullName evidence="2">GWxTD domain-containing protein</fullName>
    </submittedName>
</protein>
<evidence type="ECO:0000259" key="1">
    <source>
        <dbReference type="Pfam" id="PF20094"/>
    </source>
</evidence>
<dbReference type="AlphaFoldDB" id="A0A7V4E6L0"/>
<comment type="caution">
    <text evidence="2">The sequence shown here is derived from an EMBL/GenBank/DDBJ whole genome shotgun (WGS) entry which is preliminary data.</text>
</comment>
<reference evidence="2" key="1">
    <citation type="journal article" date="2020" name="mSystems">
        <title>Genome- and Community-Level Interaction Insights into Carbon Utilization and Element Cycling Functions of Hydrothermarchaeota in Hydrothermal Sediment.</title>
        <authorList>
            <person name="Zhou Z."/>
            <person name="Liu Y."/>
            <person name="Xu W."/>
            <person name="Pan J."/>
            <person name="Luo Z.H."/>
            <person name="Li M."/>
        </authorList>
    </citation>
    <scope>NUCLEOTIDE SEQUENCE [LARGE SCALE GENOMIC DNA]</scope>
    <source>
        <strain evidence="2">SpSt-69</strain>
    </source>
</reference>
<name>A0A7V4E6L0_UNCW3</name>
<feature type="domain" description="GWxTD" evidence="1">
    <location>
        <begin position="143"/>
        <end position="262"/>
    </location>
</feature>
<proteinExistence type="predicted"/>
<gene>
    <name evidence="2" type="ORF">ENU66_09075</name>
</gene>
<dbReference type="InterPro" id="IPR030959">
    <property type="entry name" value="GWxTD_dom"/>
</dbReference>